<name>A0A160N127_9GAMM</name>
<reference evidence="12 13" key="1">
    <citation type="submission" date="2016-02" db="EMBL/GenBank/DDBJ databases">
        <title>Complete genome sequencing and analysis of ATSB10, Dyella thiooxydans isolated from rhizosphere soil of sunflower (Helianthus annuus L.).</title>
        <authorList>
            <person name="Lee Y."/>
            <person name="Hwangbo K."/>
            <person name="Chung H."/>
            <person name="Yoo J."/>
            <person name="Kim K.Y."/>
            <person name="Sa T.M."/>
            <person name="Um Y."/>
            <person name="Madhaiyan M."/>
        </authorList>
    </citation>
    <scope>NUCLEOTIDE SEQUENCE [LARGE SCALE GENOMIC DNA]</scope>
    <source>
        <strain evidence="12 13">ATSB10</strain>
    </source>
</reference>
<evidence type="ECO:0000256" key="9">
    <source>
        <dbReference type="HAMAP-Rule" id="MF_02050"/>
    </source>
</evidence>
<feature type="binding site" evidence="9">
    <location>
        <position position="264"/>
    </location>
    <ligand>
        <name>Mg(2+)</name>
        <dbReference type="ChEBI" id="CHEBI:18420"/>
        <label>1</label>
        <note>catalytic</note>
    </ligand>
</feature>
<comment type="subunit">
    <text evidence="9">Homodimer.</text>
</comment>
<feature type="binding site" evidence="9">
    <location>
        <position position="705"/>
    </location>
    <ligand>
        <name>substrate</name>
    </ligand>
</feature>
<comment type="catalytic activity">
    <reaction evidence="9">
        <text>2-methylpropanoyl-CoA = butanoyl-CoA</text>
        <dbReference type="Rhea" id="RHEA:13141"/>
        <dbReference type="ChEBI" id="CHEBI:57338"/>
        <dbReference type="ChEBI" id="CHEBI:57371"/>
        <dbReference type="EC" id="5.4.99.13"/>
    </reaction>
</comment>
<sequence length="1220" mass="135015">MSSQPKHVPTAGDTQQARTPGEASPLRFVTAASLFDGHDAAINIMRRIIQAQGAEVIHLGHNRSVEDVVRAALQEDADAIALSSYQGGHVEYFKYMVDMLKERGAGHIRVFGGGGGTITPEEIKELQAYGVERIYHPNDGMKLGLTEMIEDVMARAGAAAAKRAEETQGVPAVRVDDEISIGRMLSAIEEGALSDAELEHQRKQWKLAGKHTPVLGLTGTGGAGKSSVVDELLLRFLQAFPEMRIAVLAVDPTRRRSGGALLGDRIRMNSLRSHRVYMRSMATRRQHAATNTVLHDCIDFLKSQPYDLVIVETAGIGQSDSEIVDLVDFPVYVMTSEYGAASQLEKIDMIDFAELIVLNKYDKRGAEDALRDVRKQWKRNRTAFAMKDEDVPVYPTIASQFNDPGVTWMFTNLCRLMREKLHLGADSTHAVGAHPVRDQSAPGSDAAEVAHKVGSYKGGCDWQPHLDTSLKEPRATVLIPGNRVRYLAEIAEQGRGINASIAKQAEQASKAQHCYEALKELGDDKLPKPLDLYPSTDLTPVGAASAATGQGEGVGESIAAEAAPTQKPVVDRSLLLLRQRYNAALGELTKESLELLRNWPALRESVTAEVNEYQVRGKTIRVENYRESLSHQKIPKVAPPKTRDWGDQLLFLGKENLPGHYPYTGGVYPYRRSGEDPTRMFAGEGTPERTNRRFHYLSQGGAATRLSTAFDSVTLYGEDPAPRPDIYGKIGNSGVNIATLDDMKKLYSGFDLSAPTSSVSMTINGPAPIILAMFMNTAVDQNVEKYLKADPARWAEAEKKIAKLFEGLERPRYSGELPAGNDGLGLALLGVTGNQLVDAETYARIKAETLATVRGTVQADILKEDQAQNTCIFSTEFALRMMGDIQQYFVDHKVRNFYSVSISGYHIAEAGANPISQLAFTLSNGFTIVEYYLARGMNIDDFAPNLSFFFSNGMDPEYTVIGRVARRIWARAMRERYGASPRSQMMKYHIQTSGRSLHAQEIQFNDIRTTLQALYALFDNCNSLHTNAYDEAITTPTEESVRRAVAIQMILNKELGLNFNENPWQGSFIVDELTDLVEEAVYKEFEAISERGGVLGAMDTMYQRGKIQEESLYYEHKKHDGSLPLIGVNTFLPKDHGGEIATEIELIRSTEEEKGQQIANVRGFGEARNGLEPQSLKRLQQTARERKNVFEQLVEAVKYNSLGQISHALYEVGGEYRRNM</sequence>
<dbReference type="AlphaFoldDB" id="A0A160N127"/>
<dbReference type="GO" id="GO:0034784">
    <property type="term" value="F:pivalyl-CoA mutase activity"/>
    <property type="evidence" value="ECO:0007669"/>
    <property type="project" value="InterPro"/>
</dbReference>
<dbReference type="Gene3D" id="3.40.50.300">
    <property type="entry name" value="P-loop containing nucleotide triphosphate hydrolases"/>
    <property type="match status" value="1"/>
</dbReference>
<feature type="binding site" evidence="9">
    <location>
        <position position="264"/>
    </location>
    <ligand>
        <name>Mg(2+)</name>
        <dbReference type="ChEBI" id="CHEBI:18420"/>
        <label>2</label>
    </ligand>
</feature>
<feature type="domain" description="B12-binding" evidence="11">
    <location>
        <begin position="25"/>
        <end position="156"/>
    </location>
</feature>
<comment type="function">
    <text evidence="9">Catalyzes the reversible interconversion of isobutyryl-CoA and n-butyryl-CoA, using radical chemistry. Also exhibits GTPase activity, associated with its G-protein domain (MeaI) that functions as a chaperone that assists cofactor delivery and proper holo-enzyme assembly.</text>
</comment>
<organism evidence="12 13">
    <name type="scientific">Dyella thiooxydans</name>
    <dbReference type="NCBI Taxonomy" id="445710"/>
    <lineage>
        <taxon>Bacteria</taxon>
        <taxon>Pseudomonadati</taxon>
        <taxon>Pseudomonadota</taxon>
        <taxon>Gammaproteobacteria</taxon>
        <taxon>Lysobacterales</taxon>
        <taxon>Rhodanobacteraceae</taxon>
        <taxon>Dyella</taxon>
    </lineage>
</organism>
<dbReference type="GO" id="GO:0031419">
    <property type="term" value="F:cobalamin binding"/>
    <property type="evidence" value="ECO:0007669"/>
    <property type="project" value="UniProtKB-UniRule"/>
</dbReference>
<feature type="binding site" evidence="9">
    <location>
        <position position="313"/>
    </location>
    <ligand>
        <name>Mg(2+)</name>
        <dbReference type="ChEBI" id="CHEBI:18420"/>
        <label>2</label>
    </ligand>
</feature>
<keyword evidence="9" id="KW-0460">Magnesium</keyword>
<dbReference type="HAMAP" id="MF_02050">
    <property type="entry name" value="IcmF"/>
    <property type="match status" value="1"/>
</dbReference>
<keyword evidence="9" id="KW-0511">Multifunctional enzyme</keyword>
<feature type="binding site" description="axial binding residue" evidence="9">
    <location>
        <position position="38"/>
    </location>
    <ligand>
        <name>adenosylcob(III)alamin</name>
        <dbReference type="ChEBI" id="CHEBI:18408"/>
    </ligand>
    <ligandPart>
        <name>Co</name>
        <dbReference type="ChEBI" id="CHEBI:27638"/>
    </ligandPart>
</feature>
<dbReference type="OrthoDB" id="9762378at2"/>
<dbReference type="GO" id="GO:0000287">
    <property type="term" value="F:magnesium ion binding"/>
    <property type="evidence" value="ECO:0007669"/>
    <property type="project" value="UniProtKB-UniRule"/>
</dbReference>
<evidence type="ECO:0000256" key="7">
    <source>
        <dbReference type="ARBA" id="ARBA00023235"/>
    </source>
</evidence>
<comment type="catalytic activity">
    <reaction evidence="9">
        <text>GTP + H2O = GDP + phosphate + H(+)</text>
        <dbReference type="Rhea" id="RHEA:19669"/>
        <dbReference type="ChEBI" id="CHEBI:15377"/>
        <dbReference type="ChEBI" id="CHEBI:15378"/>
        <dbReference type="ChEBI" id="CHEBI:37565"/>
        <dbReference type="ChEBI" id="CHEBI:43474"/>
        <dbReference type="ChEBI" id="CHEBI:58189"/>
    </reaction>
</comment>
<comment type="caution">
    <text evidence="9">Lacks conserved residue(s) required for the propagation of feature annotation.</text>
</comment>
<evidence type="ECO:0000256" key="4">
    <source>
        <dbReference type="ARBA" id="ARBA00022801"/>
    </source>
</evidence>
<feature type="binding site" evidence="9">
    <location>
        <position position="982"/>
    </location>
    <ligand>
        <name>substrate</name>
    </ligand>
</feature>
<evidence type="ECO:0000313" key="12">
    <source>
        <dbReference type="EMBL" id="AND68968.1"/>
    </source>
</evidence>
<keyword evidence="9" id="KW-0479">Metal-binding</keyword>
<dbReference type="InterPro" id="IPR027417">
    <property type="entry name" value="P-loop_NTPase"/>
</dbReference>
<dbReference type="RefSeq" id="WP_063671707.1">
    <property type="nucleotide sequence ID" value="NZ_CP014841.1"/>
</dbReference>
<dbReference type="GO" id="GO:0005525">
    <property type="term" value="F:GTP binding"/>
    <property type="evidence" value="ECO:0007669"/>
    <property type="project" value="UniProtKB-UniRule"/>
</dbReference>
<keyword evidence="3 9" id="KW-0547">Nucleotide-binding</keyword>
<dbReference type="SUPFAM" id="SSF52540">
    <property type="entry name" value="P-loop containing nucleoside triphosphate hydrolases"/>
    <property type="match status" value="1"/>
</dbReference>
<comment type="domain">
    <text evidence="9">Is composed of four functional domains: the N-terminal 5'-deoxyadenosylcobalamin binding region that is homologous to the small subunit of ICM (IcmB), a middle P-loop GTPase domain (MeaI) that likely acts as a chaperone for ICM, a structured linker region involved in dimer formation, and a C-terminal part that is homologous to the large substrate-binding subunit of ICM (IcmA).</text>
</comment>
<gene>
    <name evidence="9" type="primary">icmF</name>
    <name evidence="12" type="ORF">ATSB10_15140</name>
</gene>
<dbReference type="InterPro" id="IPR006158">
    <property type="entry name" value="Cobalamin-bd"/>
</dbReference>
<dbReference type="InterPro" id="IPR006099">
    <property type="entry name" value="MeMalonylCoA_mutase_a/b_cat"/>
</dbReference>
<dbReference type="SUPFAM" id="SSF52242">
    <property type="entry name" value="Cobalamin (vitamin B12)-binding domain"/>
    <property type="match status" value="1"/>
</dbReference>
<dbReference type="InterPro" id="IPR033669">
    <property type="entry name" value="IcmF"/>
</dbReference>
<comment type="cofactor">
    <cofactor evidence="1 9">
        <name>adenosylcob(III)alamin</name>
        <dbReference type="ChEBI" id="CHEBI:18408"/>
    </cofactor>
</comment>
<dbReference type="PANTHER" id="PTHR43087:SF1">
    <property type="entry name" value="LAO_AO TRANSPORT SYSTEM ATPASE"/>
    <property type="match status" value="1"/>
</dbReference>
<feature type="binding site" evidence="9">
    <location>
        <begin position="359"/>
        <end position="362"/>
    </location>
    <ligand>
        <name>GTP</name>
        <dbReference type="ChEBI" id="CHEBI:37565"/>
    </ligand>
</feature>
<dbReference type="Pfam" id="PF03308">
    <property type="entry name" value="MeaB"/>
    <property type="match status" value="1"/>
</dbReference>
<dbReference type="Gene3D" id="3.40.50.280">
    <property type="entry name" value="Cobalamin-binding domain"/>
    <property type="match status" value="1"/>
</dbReference>
<evidence type="ECO:0000256" key="8">
    <source>
        <dbReference type="ARBA" id="ARBA00023285"/>
    </source>
</evidence>
<feature type="binding site" evidence="9">
    <location>
        <position position="250"/>
    </location>
    <ligand>
        <name>Mg(2+)</name>
        <dbReference type="ChEBI" id="CHEBI:18420"/>
        <label>2</label>
    </ligand>
</feature>
<protein>
    <recommendedName>
        <fullName evidence="9">Fused isobutyryl-CoA mutase</fullName>
    </recommendedName>
    <domain>
        <recommendedName>
            <fullName evidence="9">Isobutyryl-CoA mutase</fullName>
            <shortName evidence="9">ICM</shortName>
            <ecNumber evidence="9">5.4.99.13</ecNumber>
        </recommendedName>
    </domain>
    <domain>
        <recommendedName>
            <fullName evidence="9">P-loop GTPase</fullName>
            <ecNumber evidence="9">3.6.5.-</ecNumber>
        </recommendedName>
        <alternativeName>
            <fullName evidence="9">G-protein chaperone</fullName>
        </alternativeName>
    </domain>
</protein>
<dbReference type="CDD" id="cd02071">
    <property type="entry name" value="MM_CoA_mut_B12_BD"/>
    <property type="match status" value="1"/>
</dbReference>
<dbReference type="Pfam" id="PF01642">
    <property type="entry name" value="MM_CoA_mutase"/>
    <property type="match status" value="2"/>
</dbReference>
<feature type="binding site" evidence="9">
    <location>
        <position position="251"/>
    </location>
    <ligand>
        <name>Mg(2+)</name>
        <dbReference type="ChEBI" id="CHEBI:18420"/>
        <label>2</label>
    </ligand>
</feature>
<dbReference type="Pfam" id="PF02310">
    <property type="entry name" value="B12-binding"/>
    <property type="match status" value="1"/>
</dbReference>
<comment type="cofactor">
    <cofactor evidence="9">
        <name>Mg(2+)</name>
        <dbReference type="ChEBI" id="CHEBI:18420"/>
    </cofactor>
</comment>
<dbReference type="GO" id="GO:0006637">
    <property type="term" value="P:acyl-CoA metabolic process"/>
    <property type="evidence" value="ECO:0007669"/>
    <property type="project" value="UniProtKB-UniRule"/>
</dbReference>
<keyword evidence="2 9" id="KW-0846">Cobalamin</keyword>
<dbReference type="InterPro" id="IPR036724">
    <property type="entry name" value="Cobalamin-bd_sf"/>
</dbReference>
<dbReference type="EMBL" id="CP014841">
    <property type="protein sequence ID" value="AND68968.1"/>
    <property type="molecule type" value="Genomic_DNA"/>
</dbReference>
<feature type="binding site" evidence="9">
    <location>
        <position position="1219"/>
    </location>
    <ligand>
        <name>GTP</name>
        <dbReference type="ChEBI" id="CHEBI:37565"/>
    </ligand>
</feature>
<keyword evidence="6 9" id="KW-0143">Chaperone</keyword>
<feature type="binding site" evidence="9">
    <location>
        <position position="267"/>
    </location>
    <ligand>
        <name>GTP</name>
        <dbReference type="ChEBI" id="CHEBI:37565"/>
    </ligand>
</feature>
<evidence type="ECO:0000256" key="5">
    <source>
        <dbReference type="ARBA" id="ARBA00023134"/>
    </source>
</evidence>
<feature type="binding site" evidence="9">
    <location>
        <position position="312"/>
    </location>
    <ligand>
        <name>Mg(2+)</name>
        <dbReference type="ChEBI" id="CHEBI:18420"/>
        <label>1</label>
        <note>catalytic</note>
    </ligand>
</feature>
<dbReference type="KEGG" id="dtx:ATSB10_15140"/>
<dbReference type="InterPro" id="IPR052040">
    <property type="entry name" value="GTPase/Isobutyryl-CoA_mutase"/>
</dbReference>
<dbReference type="Proteomes" id="UP000077255">
    <property type="component" value="Chromosome"/>
</dbReference>
<evidence type="ECO:0000256" key="1">
    <source>
        <dbReference type="ARBA" id="ARBA00001922"/>
    </source>
</evidence>
<evidence type="ECO:0000256" key="6">
    <source>
        <dbReference type="ARBA" id="ARBA00023186"/>
    </source>
</evidence>
<feature type="binding site" evidence="9">
    <location>
        <position position="854"/>
    </location>
    <ligand>
        <name>substrate</name>
    </ligand>
</feature>
<evidence type="ECO:0000256" key="3">
    <source>
        <dbReference type="ARBA" id="ARBA00022741"/>
    </source>
</evidence>
<dbReference type="InterPro" id="IPR016176">
    <property type="entry name" value="Cbl-dep_enz_cat"/>
</dbReference>
<keyword evidence="8 9" id="KW-0170">Cobalt</keyword>
<evidence type="ECO:0000256" key="2">
    <source>
        <dbReference type="ARBA" id="ARBA00022628"/>
    </source>
</evidence>
<comment type="similarity">
    <text evidence="9">Belongs to the IcmF family.</text>
</comment>
<dbReference type="SUPFAM" id="SSF51703">
    <property type="entry name" value="Cobalamin (vitamin B12)-dependent enzymes"/>
    <property type="match status" value="1"/>
</dbReference>
<dbReference type="PATRIC" id="fig|445710.3.peg.1511"/>
<feature type="binding site" evidence="9">
    <location>
        <position position="226"/>
    </location>
    <ligand>
        <name>Mg(2+)</name>
        <dbReference type="ChEBI" id="CHEBI:18420"/>
        <label>1</label>
        <note>catalytic</note>
    </ligand>
</feature>
<dbReference type="PROSITE" id="PS51332">
    <property type="entry name" value="B12_BINDING"/>
    <property type="match status" value="1"/>
</dbReference>
<keyword evidence="7 9" id="KW-0413">Isomerase</keyword>
<feature type="binding site" evidence="9">
    <location>
        <position position="947"/>
    </location>
    <ligand>
        <name>substrate</name>
    </ligand>
</feature>
<dbReference type="PANTHER" id="PTHR43087">
    <property type="entry name" value="LYSINE/ARGININE/ORNITHINE TRANSPORT SYSTEM KINASE"/>
    <property type="match status" value="1"/>
</dbReference>
<keyword evidence="13" id="KW-1185">Reference proteome</keyword>
<feature type="binding site" evidence="9">
    <location>
        <position position="987"/>
    </location>
    <ligand>
        <name>substrate</name>
    </ligand>
</feature>
<keyword evidence="5 9" id="KW-0342">GTP-binding</keyword>
<feature type="binding site" evidence="9">
    <location>
        <position position="898"/>
    </location>
    <ligand>
        <name>substrate</name>
    </ligand>
</feature>
<dbReference type="EC" id="3.6.5.-" evidence="9"/>
<evidence type="ECO:0000259" key="11">
    <source>
        <dbReference type="PROSITE" id="PS51332"/>
    </source>
</evidence>
<evidence type="ECO:0000256" key="10">
    <source>
        <dbReference type="SAM" id="MobiDB-lite"/>
    </source>
</evidence>
<accession>A0A160N127</accession>
<evidence type="ECO:0000313" key="13">
    <source>
        <dbReference type="Proteomes" id="UP000077255"/>
    </source>
</evidence>
<dbReference type="STRING" id="445710.ATSB10_15140"/>
<dbReference type="EC" id="5.4.99.13" evidence="9"/>
<dbReference type="Gene3D" id="3.20.20.240">
    <property type="entry name" value="Methylmalonyl-CoA mutase"/>
    <property type="match status" value="1"/>
</dbReference>
<feature type="region of interest" description="Disordered" evidence="10">
    <location>
        <begin position="1"/>
        <end position="23"/>
    </location>
</feature>
<keyword evidence="4 9" id="KW-0378">Hydrolase</keyword>
<proteinExistence type="inferred from homology"/>
<feature type="binding site" evidence="9">
    <location>
        <position position="312"/>
    </location>
    <ligand>
        <name>Mg(2+)</name>
        <dbReference type="ChEBI" id="CHEBI:18420"/>
        <label>2</label>
    </ligand>
</feature>
<dbReference type="GO" id="GO:0047727">
    <property type="term" value="F:isobutyryl-CoA mutase activity"/>
    <property type="evidence" value="ECO:0007669"/>
    <property type="project" value="UniProtKB-UniRule"/>
</dbReference>
<dbReference type="GO" id="GO:0003924">
    <property type="term" value="F:GTPase activity"/>
    <property type="evidence" value="ECO:0007669"/>
    <property type="project" value="UniProtKB-UniRule"/>
</dbReference>
<feature type="binding site" evidence="9">
    <location>
        <begin position="222"/>
        <end position="227"/>
    </location>
    <ligand>
        <name>GTP</name>
        <dbReference type="ChEBI" id="CHEBI:37565"/>
    </ligand>
</feature>